<proteinExistence type="predicted"/>
<comment type="caution">
    <text evidence="1">The sequence shown here is derived from an EMBL/GenBank/DDBJ whole genome shotgun (WGS) entry which is preliminary data.</text>
</comment>
<evidence type="ECO:0000313" key="2">
    <source>
        <dbReference type="Proteomes" id="UP000177622"/>
    </source>
</evidence>
<dbReference type="AlphaFoldDB" id="A0A1F5LQS2"/>
<protein>
    <recommendedName>
        <fullName evidence="3">Transcription factor domain-containing protein</fullName>
    </recommendedName>
</protein>
<reference evidence="1 2" key="1">
    <citation type="journal article" date="2016" name="Sci. Rep.">
        <title>Penicillium arizonense, a new, genome sequenced fungal species, reveals a high chemical diversity in secreted metabolites.</title>
        <authorList>
            <person name="Grijseels S."/>
            <person name="Nielsen J.C."/>
            <person name="Randelovic M."/>
            <person name="Nielsen J."/>
            <person name="Nielsen K.F."/>
            <person name="Workman M."/>
            <person name="Frisvad J.C."/>
        </authorList>
    </citation>
    <scope>NUCLEOTIDE SEQUENCE [LARGE SCALE GENOMIC DNA]</scope>
    <source>
        <strain evidence="1 2">CBS 141311</strain>
    </source>
</reference>
<dbReference type="OrthoDB" id="4356994at2759"/>
<keyword evidence="2" id="KW-1185">Reference proteome</keyword>
<gene>
    <name evidence="1" type="ORF">PENARI_c004G09897</name>
</gene>
<dbReference type="EMBL" id="LXJU01000004">
    <property type="protein sequence ID" value="OGE55477.1"/>
    <property type="molecule type" value="Genomic_DNA"/>
</dbReference>
<evidence type="ECO:0000313" key="1">
    <source>
        <dbReference type="EMBL" id="OGE55477.1"/>
    </source>
</evidence>
<accession>A0A1F5LQS2</accession>
<dbReference type="RefSeq" id="XP_022490906.1">
    <property type="nucleotide sequence ID" value="XM_022629367.1"/>
</dbReference>
<sequence>MLSFLYMYMFWMRRNPLNLQKLRELSASVLTYVKSYNLDEMCADSSSLAPDALLLSRILTYLYDRDGFCGFFGCGGSFASYVSENLEKRHRIWQLSRSIFTWSDEQTIALRMPGIQGPPKSYILNVYFELIAIHHDINCYSQAPEVQALEAMRKIKRSLAQIQEVSLDLLHALLLSNTSQQHKFLRHLITSCRRERSSPPLMALVTVTFFHAIQIYFYRSRDAHFGQLPVTNEFQYILCELIAAAYYTVATGPVQLLERFQWSLLIAGIETYDPIHLKWILETISDPVLSNLLSLVKENQKLHSISMEKLRYIIDAVSHEDLGSNVEIPVI</sequence>
<name>A0A1F5LQS2_PENAI</name>
<organism evidence="1 2">
    <name type="scientific">Penicillium arizonense</name>
    <dbReference type="NCBI Taxonomy" id="1835702"/>
    <lineage>
        <taxon>Eukaryota</taxon>
        <taxon>Fungi</taxon>
        <taxon>Dikarya</taxon>
        <taxon>Ascomycota</taxon>
        <taxon>Pezizomycotina</taxon>
        <taxon>Eurotiomycetes</taxon>
        <taxon>Eurotiomycetidae</taxon>
        <taxon>Eurotiales</taxon>
        <taxon>Aspergillaceae</taxon>
        <taxon>Penicillium</taxon>
    </lineage>
</organism>
<dbReference type="Proteomes" id="UP000177622">
    <property type="component" value="Unassembled WGS sequence"/>
</dbReference>
<dbReference type="GeneID" id="34574101"/>
<evidence type="ECO:0008006" key="3">
    <source>
        <dbReference type="Google" id="ProtNLM"/>
    </source>
</evidence>